<dbReference type="Gene3D" id="3.40.190.150">
    <property type="entry name" value="Bordetella uptake gene, domain 1"/>
    <property type="match status" value="1"/>
</dbReference>
<comment type="caution">
    <text evidence="3">The sequence shown here is derived from an EMBL/GenBank/DDBJ whole genome shotgun (WGS) entry which is preliminary data.</text>
</comment>
<dbReference type="PANTHER" id="PTHR42928">
    <property type="entry name" value="TRICARBOXYLATE-BINDING PROTEIN"/>
    <property type="match status" value="1"/>
</dbReference>
<dbReference type="AlphaFoldDB" id="A0A6M1LU57"/>
<evidence type="ECO:0000256" key="1">
    <source>
        <dbReference type="ARBA" id="ARBA00006987"/>
    </source>
</evidence>
<evidence type="ECO:0000313" key="3">
    <source>
        <dbReference type="EMBL" id="NGM23522.1"/>
    </source>
</evidence>
<dbReference type="PIRSF" id="PIRSF017082">
    <property type="entry name" value="YflP"/>
    <property type="match status" value="1"/>
</dbReference>
<dbReference type="EMBL" id="JAAIKB010000016">
    <property type="protein sequence ID" value="NGM23522.1"/>
    <property type="molecule type" value="Genomic_DNA"/>
</dbReference>
<dbReference type="InterPro" id="IPR005064">
    <property type="entry name" value="BUG"/>
</dbReference>
<feature type="chain" id="PRO_5026841502" evidence="2">
    <location>
        <begin position="32"/>
        <end position="327"/>
    </location>
</feature>
<reference evidence="3 4" key="1">
    <citation type="submission" date="2020-03" db="EMBL/GenBank/DDBJ databases">
        <title>Roseomonas stagni sp. nov., isolated from pond water in Japan.</title>
        <authorList>
            <person name="Furuhata K."/>
            <person name="Miyamoto H."/>
            <person name="Goto K."/>
        </authorList>
    </citation>
    <scope>NUCLEOTIDE SEQUENCE [LARGE SCALE GENOMIC DNA]</scope>
    <source>
        <strain evidence="3 4">PeD5</strain>
    </source>
</reference>
<dbReference type="PANTHER" id="PTHR42928:SF5">
    <property type="entry name" value="BLR1237 PROTEIN"/>
    <property type="match status" value="1"/>
</dbReference>
<dbReference type="Gene3D" id="3.40.190.10">
    <property type="entry name" value="Periplasmic binding protein-like II"/>
    <property type="match status" value="1"/>
</dbReference>
<protein>
    <submittedName>
        <fullName evidence="3">Tripartite tricarboxylate transporter substrate binding protein</fullName>
    </submittedName>
</protein>
<sequence>MIPRAPLDAARIGRRLLLTAPLLAAPGLARAQSARTLRIVVPFAAGSEPDILGRRLAHAMAPILDQPVVVDNRIGGNTVIAASHVAQSRPDGETLLLTSSSTFATLPNLHANPPVRLDQFEVMTMAMRAHMVLYTSADVPAATIPELIAWANAQPEPIHYGANRGAIGHLCGEKMKRVTGIRMTDVSFRGSLVLQQLMLRGDIKLAFDGVPAHAELVNAGRLKAFGITADRPAPMLPNVRPLAEQGFGDIALSYWYGIFAPKGTPGAILERQIAAIHRAQRAEELLRQFSAQGAQLEGNSPAEFRRMIDAERESWGEIIRAIGLTLD</sequence>
<dbReference type="RefSeq" id="WP_164697443.1">
    <property type="nucleotide sequence ID" value="NZ_JAAIKB010000016.1"/>
</dbReference>
<keyword evidence="4" id="KW-1185">Reference proteome</keyword>
<accession>A0A6M1LU57</accession>
<dbReference type="Pfam" id="PF03401">
    <property type="entry name" value="TctC"/>
    <property type="match status" value="1"/>
</dbReference>
<feature type="signal peptide" evidence="2">
    <location>
        <begin position="1"/>
        <end position="31"/>
    </location>
</feature>
<comment type="similarity">
    <text evidence="1">Belongs to the UPF0065 (bug) family.</text>
</comment>
<keyword evidence="2" id="KW-0732">Signal</keyword>
<dbReference type="Proteomes" id="UP000475385">
    <property type="component" value="Unassembled WGS sequence"/>
</dbReference>
<organism evidence="3 4">
    <name type="scientific">Falsiroseomonas algicola</name>
    <dbReference type="NCBI Taxonomy" id="2716930"/>
    <lineage>
        <taxon>Bacteria</taxon>
        <taxon>Pseudomonadati</taxon>
        <taxon>Pseudomonadota</taxon>
        <taxon>Alphaproteobacteria</taxon>
        <taxon>Acetobacterales</taxon>
        <taxon>Roseomonadaceae</taxon>
        <taxon>Falsiroseomonas</taxon>
    </lineage>
</organism>
<evidence type="ECO:0000256" key="2">
    <source>
        <dbReference type="SAM" id="SignalP"/>
    </source>
</evidence>
<evidence type="ECO:0000313" key="4">
    <source>
        <dbReference type="Proteomes" id="UP000475385"/>
    </source>
</evidence>
<gene>
    <name evidence="3" type="ORF">G3576_26145</name>
</gene>
<proteinExistence type="inferred from homology"/>
<name>A0A6M1LU57_9PROT</name>
<dbReference type="InterPro" id="IPR042100">
    <property type="entry name" value="Bug_dom1"/>
</dbReference>
<dbReference type="CDD" id="cd07012">
    <property type="entry name" value="PBP2_Bug_TTT"/>
    <property type="match status" value="1"/>
</dbReference>